<protein>
    <submittedName>
        <fullName evidence="8">Aromatic ring-hydroxylating dioxygenase subunit alpha</fullName>
    </submittedName>
</protein>
<keyword evidence="2" id="KW-0001">2Fe-2S</keyword>
<keyword evidence="6" id="KW-0411">Iron-sulfur</keyword>
<evidence type="ECO:0000313" key="9">
    <source>
        <dbReference type="Proteomes" id="UP001499882"/>
    </source>
</evidence>
<proteinExistence type="predicted"/>
<keyword evidence="8" id="KW-0223">Dioxygenase</keyword>
<evidence type="ECO:0000256" key="1">
    <source>
        <dbReference type="ARBA" id="ARBA00001962"/>
    </source>
</evidence>
<dbReference type="PANTHER" id="PTHR43756">
    <property type="entry name" value="CHOLINE MONOOXYGENASE, CHLOROPLASTIC"/>
    <property type="match status" value="1"/>
</dbReference>
<dbReference type="InterPro" id="IPR001663">
    <property type="entry name" value="Rng_hydr_dOase-A"/>
</dbReference>
<evidence type="ECO:0000256" key="6">
    <source>
        <dbReference type="ARBA" id="ARBA00023014"/>
    </source>
</evidence>
<comment type="caution">
    <text evidence="8">The sequence shown here is derived from an EMBL/GenBank/DDBJ whole genome shotgun (WGS) entry which is preliminary data.</text>
</comment>
<dbReference type="InterPro" id="IPR015879">
    <property type="entry name" value="Ring_hydroxy_dOase_asu_C_dom"/>
</dbReference>
<keyword evidence="9" id="KW-1185">Reference proteome</keyword>
<dbReference type="EMBL" id="BAABKN010000014">
    <property type="protein sequence ID" value="GAA4738178.1"/>
    <property type="molecule type" value="Genomic_DNA"/>
</dbReference>
<dbReference type="GO" id="GO:0051213">
    <property type="term" value="F:dioxygenase activity"/>
    <property type="evidence" value="ECO:0007669"/>
    <property type="project" value="UniProtKB-KW"/>
</dbReference>
<reference evidence="9" key="1">
    <citation type="journal article" date="2019" name="Int. J. Syst. Evol. Microbiol.">
        <title>The Global Catalogue of Microorganisms (GCM) 10K type strain sequencing project: providing services to taxonomists for standard genome sequencing and annotation.</title>
        <authorList>
            <consortium name="The Broad Institute Genomics Platform"/>
            <consortium name="The Broad Institute Genome Sequencing Center for Infectious Disease"/>
            <person name="Wu L."/>
            <person name="Ma J."/>
        </authorList>
    </citation>
    <scope>NUCLEOTIDE SEQUENCE [LARGE SCALE GENOMIC DNA]</scope>
    <source>
        <strain evidence="9">JCM 18532</strain>
    </source>
</reference>
<evidence type="ECO:0000313" key="8">
    <source>
        <dbReference type="EMBL" id="GAA4738178.1"/>
    </source>
</evidence>
<evidence type="ECO:0000259" key="7">
    <source>
        <dbReference type="PROSITE" id="PS51296"/>
    </source>
</evidence>
<keyword evidence="5" id="KW-0408">Iron</keyword>
<dbReference type="Pfam" id="PF00355">
    <property type="entry name" value="Rieske"/>
    <property type="match status" value="1"/>
</dbReference>
<evidence type="ECO:0000256" key="2">
    <source>
        <dbReference type="ARBA" id="ARBA00022714"/>
    </source>
</evidence>
<dbReference type="Gene3D" id="2.102.10.10">
    <property type="entry name" value="Rieske [2Fe-2S] iron-sulphur domain"/>
    <property type="match status" value="1"/>
</dbReference>
<sequence>MPQSPIPIAEFEASFADPAEPLFLPPVAYTSPEFYEFERGAIWRQEWIVVGRLEEIPNPGDYFSIEVDREPLLIVRADDGSVNAMSAVCRHRGMFVAEGRGHCERSFVCPYHEWAYDKTGKLIGAPQAISMLRKGASLPQLRTEIWHAFIFVSFNQDAEPLAPRLAAIEDVVAPYRLEDLHGEFLTDPNYHFEFDYDINWKVYADGQNECYHCDKLHGDVPLMQNTACAQMSFGVQDQENGVFHYILPGKDIDVTLNQFGKSFWGPIEGLTEAQRWETQGVIIAPNMAMFMMPDSVITLMYYATGPTSMRVKRHRLYERSTLERPDFQERHAEENVATRYFVHQDDVAFARVQQGMESQFAPRGPIIAKELILVGFAQWLVERYRAAEGESAPVVTAF</sequence>
<accession>A0ABP8YVB4</accession>
<dbReference type="PRINTS" id="PR00090">
    <property type="entry name" value="RNGDIOXGNASE"/>
</dbReference>
<feature type="domain" description="Rieske" evidence="7">
    <location>
        <begin position="47"/>
        <end position="152"/>
    </location>
</feature>
<dbReference type="CDD" id="cd00680">
    <property type="entry name" value="RHO_alpha_C"/>
    <property type="match status" value="1"/>
</dbReference>
<gene>
    <name evidence="8" type="ORF">GCM10023350_22860</name>
</gene>
<dbReference type="InterPro" id="IPR017941">
    <property type="entry name" value="Rieske_2Fe-2S"/>
</dbReference>
<dbReference type="Pfam" id="PF00848">
    <property type="entry name" value="Ring_hydroxyl_A"/>
    <property type="match status" value="1"/>
</dbReference>
<keyword evidence="4" id="KW-0560">Oxidoreductase</keyword>
<name>A0ABP8YVB4_9ACTN</name>
<dbReference type="PROSITE" id="PS51296">
    <property type="entry name" value="RIESKE"/>
    <property type="match status" value="1"/>
</dbReference>
<organism evidence="8 9">
    <name type="scientific">Nocardioides endophyticus</name>
    <dbReference type="NCBI Taxonomy" id="1353775"/>
    <lineage>
        <taxon>Bacteria</taxon>
        <taxon>Bacillati</taxon>
        <taxon>Actinomycetota</taxon>
        <taxon>Actinomycetes</taxon>
        <taxon>Propionibacteriales</taxon>
        <taxon>Nocardioidaceae</taxon>
        <taxon>Nocardioides</taxon>
    </lineage>
</organism>
<dbReference type="SUPFAM" id="SSF50022">
    <property type="entry name" value="ISP domain"/>
    <property type="match status" value="1"/>
</dbReference>
<evidence type="ECO:0000256" key="5">
    <source>
        <dbReference type="ARBA" id="ARBA00023004"/>
    </source>
</evidence>
<keyword evidence="3" id="KW-0479">Metal-binding</keyword>
<dbReference type="RefSeq" id="WP_345526903.1">
    <property type="nucleotide sequence ID" value="NZ_BAABKN010000014.1"/>
</dbReference>
<evidence type="ECO:0000256" key="3">
    <source>
        <dbReference type="ARBA" id="ARBA00022723"/>
    </source>
</evidence>
<dbReference type="InterPro" id="IPR036922">
    <property type="entry name" value="Rieske_2Fe-2S_sf"/>
</dbReference>
<dbReference type="Proteomes" id="UP001499882">
    <property type="component" value="Unassembled WGS sequence"/>
</dbReference>
<evidence type="ECO:0000256" key="4">
    <source>
        <dbReference type="ARBA" id="ARBA00023002"/>
    </source>
</evidence>
<dbReference type="Gene3D" id="3.90.380.10">
    <property type="entry name" value="Naphthalene 1,2-dioxygenase Alpha Subunit, Chain A, domain 1"/>
    <property type="match status" value="1"/>
</dbReference>
<dbReference type="CDD" id="cd03469">
    <property type="entry name" value="Rieske_RO_Alpha_N"/>
    <property type="match status" value="1"/>
</dbReference>
<dbReference type="PANTHER" id="PTHR43756:SF5">
    <property type="entry name" value="CHOLINE MONOOXYGENASE, CHLOROPLASTIC"/>
    <property type="match status" value="1"/>
</dbReference>
<comment type="cofactor">
    <cofactor evidence="1">
        <name>Fe cation</name>
        <dbReference type="ChEBI" id="CHEBI:24875"/>
    </cofactor>
</comment>
<dbReference type="SUPFAM" id="SSF55961">
    <property type="entry name" value="Bet v1-like"/>
    <property type="match status" value="1"/>
</dbReference>